<accession>A0A381N3F2</accession>
<dbReference type="InterPro" id="IPR018078">
    <property type="entry name" value="DNA-binding_RecF_CS"/>
</dbReference>
<keyword evidence="6" id="KW-0547">Nucleotide-binding</keyword>
<comment type="similarity">
    <text evidence="2">Belongs to the RecF family.</text>
</comment>
<organism evidence="10">
    <name type="scientific">marine metagenome</name>
    <dbReference type="NCBI Taxonomy" id="408172"/>
    <lineage>
        <taxon>unclassified sequences</taxon>
        <taxon>metagenomes</taxon>
        <taxon>ecological metagenomes</taxon>
    </lineage>
</organism>
<keyword evidence="5" id="KW-0235">DNA replication</keyword>
<dbReference type="SUPFAM" id="SSF52540">
    <property type="entry name" value="P-loop containing nucleoside triphosphate hydrolases"/>
    <property type="match status" value="1"/>
</dbReference>
<keyword evidence="7" id="KW-0067">ATP-binding</keyword>
<evidence type="ECO:0000256" key="2">
    <source>
        <dbReference type="ARBA" id="ARBA00008016"/>
    </source>
</evidence>
<dbReference type="GO" id="GO:0006302">
    <property type="term" value="P:double-strand break repair"/>
    <property type="evidence" value="ECO:0007669"/>
    <property type="project" value="TreeGrafter"/>
</dbReference>
<evidence type="ECO:0000256" key="5">
    <source>
        <dbReference type="ARBA" id="ARBA00022705"/>
    </source>
</evidence>
<dbReference type="InterPro" id="IPR001238">
    <property type="entry name" value="DNA-binding_RecF"/>
</dbReference>
<protein>
    <recommendedName>
        <fullName evidence="3">DNA replication and repair protein RecF</fullName>
    </recommendedName>
</protein>
<gene>
    <name evidence="10" type="ORF">METZ01_LOCUS1007</name>
</gene>
<dbReference type="GO" id="GO:0005737">
    <property type="term" value="C:cytoplasm"/>
    <property type="evidence" value="ECO:0007669"/>
    <property type="project" value="UniProtKB-SubCell"/>
</dbReference>
<evidence type="ECO:0000256" key="8">
    <source>
        <dbReference type="ARBA" id="ARBA00023125"/>
    </source>
</evidence>
<evidence type="ECO:0000256" key="1">
    <source>
        <dbReference type="ARBA" id="ARBA00004496"/>
    </source>
</evidence>
<dbReference type="GO" id="GO:0005524">
    <property type="term" value="F:ATP binding"/>
    <property type="evidence" value="ECO:0007669"/>
    <property type="project" value="UniProtKB-KW"/>
</dbReference>
<dbReference type="PANTHER" id="PTHR32182:SF0">
    <property type="entry name" value="DNA REPLICATION AND REPAIR PROTEIN RECF"/>
    <property type="match status" value="1"/>
</dbReference>
<keyword evidence="4" id="KW-0963">Cytoplasm</keyword>
<dbReference type="InterPro" id="IPR042174">
    <property type="entry name" value="RecF_2"/>
</dbReference>
<dbReference type="GO" id="GO:0006260">
    <property type="term" value="P:DNA replication"/>
    <property type="evidence" value="ECO:0007669"/>
    <property type="project" value="UniProtKB-KW"/>
</dbReference>
<dbReference type="Gene3D" id="1.20.1050.90">
    <property type="entry name" value="RecF/RecN/SMC, N-terminal domain"/>
    <property type="match status" value="1"/>
</dbReference>
<evidence type="ECO:0000256" key="4">
    <source>
        <dbReference type="ARBA" id="ARBA00022490"/>
    </source>
</evidence>
<comment type="subcellular location">
    <subcellularLocation>
        <location evidence="1">Cytoplasm</location>
    </subcellularLocation>
</comment>
<name>A0A381N3F2_9ZZZZ</name>
<dbReference type="GO" id="GO:0000731">
    <property type="term" value="P:DNA synthesis involved in DNA repair"/>
    <property type="evidence" value="ECO:0007669"/>
    <property type="project" value="TreeGrafter"/>
</dbReference>
<dbReference type="Gene3D" id="3.40.50.300">
    <property type="entry name" value="P-loop containing nucleotide triphosphate hydrolases"/>
    <property type="match status" value="1"/>
</dbReference>
<feature type="domain" description="RecF/RecN/SMC N-terminal" evidence="9">
    <location>
        <begin position="3"/>
        <end position="352"/>
    </location>
</feature>
<proteinExistence type="inferred from homology"/>
<evidence type="ECO:0000259" key="9">
    <source>
        <dbReference type="Pfam" id="PF02463"/>
    </source>
</evidence>
<dbReference type="AlphaFoldDB" id="A0A381N3F2"/>
<sequence>MRLSVLKLRLFRNLGDQELSFPPEGVAIIGANAQGKSNLLEAIYYLETFRSFRGARMEQLIAFGEDVFRVAGQVASENDAGGSPTEVAAAYEGSSRRRKVTINGTEPERIGDAIGRFGAVIFSPADLGIVNGGPVRRRRFMDVALSLNEEGYLVALQSFRHALAQRNAALRSGQLEAVVRAWDEPLARSAATVMGARRRWVSAWRDAFRGYYEEVSGGDSATMTYVPKVAVDDWSDDGIYGACRNALDARWAVDLRRKSTSAGPHRDELLLALVEGESEVEVRAFGSGGQCRTVALALRLVEGDSIRKARDSAPVLLLDDAFAELDDARRERVLGLMGHDRFGQVIITAPKESDLPLQGDVLPRWGINGGQICA</sequence>
<reference evidence="10" key="1">
    <citation type="submission" date="2018-05" db="EMBL/GenBank/DDBJ databases">
        <authorList>
            <person name="Lanie J.A."/>
            <person name="Ng W.-L."/>
            <person name="Kazmierczak K.M."/>
            <person name="Andrzejewski T.M."/>
            <person name="Davidsen T.M."/>
            <person name="Wayne K.J."/>
            <person name="Tettelin H."/>
            <person name="Glass J.I."/>
            <person name="Rusch D."/>
            <person name="Podicherti R."/>
            <person name="Tsui H.-C.T."/>
            <person name="Winkler M.E."/>
        </authorList>
    </citation>
    <scope>NUCLEOTIDE SEQUENCE</scope>
</reference>
<dbReference type="GO" id="GO:0003697">
    <property type="term" value="F:single-stranded DNA binding"/>
    <property type="evidence" value="ECO:0007669"/>
    <property type="project" value="InterPro"/>
</dbReference>
<dbReference type="InterPro" id="IPR003395">
    <property type="entry name" value="RecF/RecN/SMC_N"/>
</dbReference>
<dbReference type="Pfam" id="PF02463">
    <property type="entry name" value="SMC_N"/>
    <property type="match status" value="1"/>
</dbReference>
<dbReference type="EMBL" id="UINC01000055">
    <property type="protein sequence ID" value="SUZ48153.1"/>
    <property type="molecule type" value="Genomic_DNA"/>
</dbReference>
<dbReference type="PROSITE" id="PS00617">
    <property type="entry name" value="RECF_1"/>
    <property type="match status" value="1"/>
</dbReference>
<keyword evidence="8" id="KW-0238">DNA-binding</keyword>
<evidence type="ECO:0000256" key="6">
    <source>
        <dbReference type="ARBA" id="ARBA00022741"/>
    </source>
</evidence>
<dbReference type="PANTHER" id="PTHR32182">
    <property type="entry name" value="DNA REPLICATION AND REPAIR PROTEIN RECF"/>
    <property type="match status" value="1"/>
</dbReference>
<evidence type="ECO:0000256" key="3">
    <source>
        <dbReference type="ARBA" id="ARBA00020170"/>
    </source>
</evidence>
<dbReference type="HAMAP" id="MF_00365">
    <property type="entry name" value="RecF"/>
    <property type="match status" value="1"/>
</dbReference>
<dbReference type="InterPro" id="IPR027417">
    <property type="entry name" value="P-loop_NTPase"/>
</dbReference>
<evidence type="ECO:0000256" key="7">
    <source>
        <dbReference type="ARBA" id="ARBA00022840"/>
    </source>
</evidence>
<evidence type="ECO:0000313" key="10">
    <source>
        <dbReference type="EMBL" id="SUZ48153.1"/>
    </source>
</evidence>
<dbReference type="NCBIfam" id="TIGR00611">
    <property type="entry name" value="recf"/>
    <property type="match status" value="1"/>
</dbReference>